<dbReference type="InterPro" id="IPR051556">
    <property type="entry name" value="N-term/lysine_N-AcTrnsfr"/>
</dbReference>
<evidence type="ECO:0000256" key="2">
    <source>
        <dbReference type="ARBA" id="ARBA00023315"/>
    </source>
</evidence>
<evidence type="ECO:0000313" key="5">
    <source>
        <dbReference type="Proteomes" id="UP001252875"/>
    </source>
</evidence>
<keyword evidence="2" id="KW-0012">Acyltransferase</keyword>
<dbReference type="PROSITE" id="PS51186">
    <property type="entry name" value="GNAT"/>
    <property type="match status" value="1"/>
</dbReference>
<dbReference type="CDD" id="cd04301">
    <property type="entry name" value="NAT_SF"/>
    <property type="match status" value="1"/>
</dbReference>
<dbReference type="Pfam" id="PF00583">
    <property type="entry name" value="Acetyltransf_1"/>
    <property type="match status" value="1"/>
</dbReference>
<dbReference type="RefSeq" id="WP_221675517.1">
    <property type="nucleotide sequence ID" value="NZ_JARPYF010000005.1"/>
</dbReference>
<sequence length="172" mass="20053">MEGKIRLCNLDDLTELQKISVETFVDTFAADNNPADLQEYLSEAYGFGKLKEEMINPESRFFFIYWADSLAGYLKLNTGRTQTEMSDSNNLEVERIYIRKEFKRLGLGRQLLDYAFEVAAKENRESIWLGVWEKNTNALQFYRTFGFEKVGAHDFIVGEDKQTDLIMMKELL</sequence>
<comment type="caution">
    <text evidence="4">The sequence shown here is derived from an EMBL/GenBank/DDBJ whole genome shotgun (WGS) entry which is preliminary data.</text>
</comment>
<gene>
    <name evidence="4" type="ORF">P7D85_09940</name>
</gene>
<name>A0ABU3F0R1_9ENTE</name>
<evidence type="ECO:0000256" key="1">
    <source>
        <dbReference type="ARBA" id="ARBA00022679"/>
    </source>
</evidence>
<dbReference type="PANTHER" id="PTHR42919">
    <property type="entry name" value="N-ALPHA-ACETYLTRANSFERASE"/>
    <property type="match status" value="1"/>
</dbReference>
<accession>A0ABU3F0R1</accession>
<dbReference type="EMBL" id="JARPYI010000005">
    <property type="protein sequence ID" value="MDT2600093.1"/>
    <property type="molecule type" value="Genomic_DNA"/>
</dbReference>
<reference evidence="4 5" key="1">
    <citation type="submission" date="2023-03" db="EMBL/GenBank/DDBJ databases">
        <authorList>
            <person name="Shen W."/>
            <person name="Cai J."/>
        </authorList>
    </citation>
    <scope>NUCLEOTIDE SEQUENCE [LARGE SCALE GENOMIC DNA]</scope>
    <source>
        <strain evidence="4 5">D6-4</strain>
    </source>
</reference>
<dbReference type="SUPFAM" id="SSF55729">
    <property type="entry name" value="Acyl-CoA N-acyltransferases (Nat)"/>
    <property type="match status" value="1"/>
</dbReference>
<evidence type="ECO:0000313" key="4">
    <source>
        <dbReference type="EMBL" id="MDT2600093.1"/>
    </source>
</evidence>
<proteinExistence type="predicted"/>
<protein>
    <submittedName>
        <fullName evidence="4">GNAT family N-acetyltransferase</fullName>
    </submittedName>
</protein>
<dbReference type="PANTHER" id="PTHR42919:SF8">
    <property type="entry name" value="N-ALPHA-ACETYLTRANSFERASE 50"/>
    <property type="match status" value="1"/>
</dbReference>
<dbReference type="InterPro" id="IPR016181">
    <property type="entry name" value="Acyl_CoA_acyltransferase"/>
</dbReference>
<keyword evidence="5" id="KW-1185">Reference proteome</keyword>
<dbReference type="Proteomes" id="UP001252875">
    <property type="component" value="Unassembled WGS sequence"/>
</dbReference>
<dbReference type="InterPro" id="IPR000182">
    <property type="entry name" value="GNAT_dom"/>
</dbReference>
<feature type="domain" description="N-acetyltransferase" evidence="3">
    <location>
        <begin position="3"/>
        <end position="172"/>
    </location>
</feature>
<evidence type="ECO:0000259" key="3">
    <source>
        <dbReference type="PROSITE" id="PS51186"/>
    </source>
</evidence>
<dbReference type="Gene3D" id="3.40.630.30">
    <property type="match status" value="1"/>
</dbReference>
<keyword evidence="1" id="KW-0808">Transferase</keyword>
<organism evidence="4 5">
    <name type="scientific">Enterococcus hulanensis</name>
    <dbReference type="NCBI Taxonomy" id="2559929"/>
    <lineage>
        <taxon>Bacteria</taxon>
        <taxon>Bacillati</taxon>
        <taxon>Bacillota</taxon>
        <taxon>Bacilli</taxon>
        <taxon>Lactobacillales</taxon>
        <taxon>Enterococcaceae</taxon>
        <taxon>Enterococcus</taxon>
    </lineage>
</organism>